<evidence type="ECO:0000313" key="2">
    <source>
        <dbReference type="EMBL" id="KIM24551.1"/>
    </source>
</evidence>
<feature type="signal peptide" evidence="1">
    <location>
        <begin position="1"/>
        <end position="24"/>
    </location>
</feature>
<feature type="chain" id="PRO_5002172444" description="Secreted protein" evidence="1">
    <location>
        <begin position="25"/>
        <end position="91"/>
    </location>
</feature>
<sequence>MVVGRIRKCLMVIVLCSLLTPFRLQRLQIAGGARMDVTNRPRPFRWRRDQVADGKMIRNSSIRSSRYKSRGTIRIWFSRTALPLVGGSSII</sequence>
<dbReference type="AlphaFoldDB" id="A0A0C3AZ81"/>
<keyword evidence="3" id="KW-1185">Reference proteome</keyword>
<reference evidence="3" key="2">
    <citation type="submission" date="2015-01" db="EMBL/GenBank/DDBJ databases">
        <title>Evolutionary Origins and Diversification of the Mycorrhizal Mutualists.</title>
        <authorList>
            <consortium name="DOE Joint Genome Institute"/>
            <consortium name="Mycorrhizal Genomics Consortium"/>
            <person name="Kohler A."/>
            <person name="Kuo A."/>
            <person name="Nagy L.G."/>
            <person name="Floudas D."/>
            <person name="Copeland A."/>
            <person name="Barry K.W."/>
            <person name="Cichocki N."/>
            <person name="Veneault-Fourrey C."/>
            <person name="LaButti K."/>
            <person name="Lindquist E.A."/>
            <person name="Lipzen A."/>
            <person name="Lundell T."/>
            <person name="Morin E."/>
            <person name="Murat C."/>
            <person name="Riley R."/>
            <person name="Ohm R."/>
            <person name="Sun H."/>
            <person name="Tunlid A."/>
            <person name="Henrissat B."/>
            <person name="Grigoriev I.V."/>
            <person name="Hibbett D.S."/>
            <person name="Martin F."/>
        </authorList>
    </citation>
    <scope>NUCLEOTIDE SEQUENCE [LARGE SCALE GENOMIC DNA]</scope>
    <source>
        <strain evidence="3">MAFF 305830</strain>
    </source>
</reference>
<name>A0A0C3AZ81_SERVB</name>
<proteinExistence type="predicted"/>
<gene>
    <name evidence="2" type="ORF">M408DRAFT_232668</name>
</gene>
<evidence type="ECO:0000313" key="3">
    <source>
        <dbReference type="Proteomes" id="UP000054097"/>
    </source>
</evidence>
<evidence type="ECO:0008006" key="4">
    <source>
        <dbReference type="Google" id="ProtNLM"/>
    </source>
</evidence>
<keyword evidence="1" id="KW-0732">Signal</keyword>
<organism evidence="2 3">
    <name type="scientific">Serendipita vermifera MAFF 305830</name>
    <dbReference type="NCBI Taxonomy" id="933852"/>
    <lineage>
        <taxon>Eukaryota</taxon>
        <taxon>Fungi</taxon>
        <taxon>Dikarya</taxon>
        <taxon>Basidiomycota</taxon>
        <taxon>Agaricomycotina</taxon>
        <taxon>Agaricomycetes</taxon>
        <taxon>Sebacinales</taxon>
        <taxon>Serendipitaceae</taxon>
        <taxon>Serendipita</taxon>
    </lineage>
</organism>
<dbReference type="HOGENOM" id="CLU_2428432_0_0_1"/>
<dbReference type="EMBL" id="KN824323">
    <property type="protein sequence ID" value="KIM24551.1"/>
    <property type="molecule type" value="Genomic_DNA"/>
</dbReference>
<accession>A0A0C3AZ81</accession>
<reference evidence="2 3" key="1">
    <citation type="submission" date="2014-04" db="EMBL/GenBank/DDBJ databases">
        <authorList>
            <consortium name="DOE Joint Genome Institute"/>
            <person name="Kuo A."/>
            <person name="Zuccaro A."/>
            <person name="Kohler A."/>
            <person name="Nagy L.G."/>
            <person name="Floudas D."/>
            <person name="Copeland A."/>
            <person name="Barry K.W."/>
            <person name="Cichocki N."/>
            <person name="Veneault-Fourrey C."/>
            <person name="LaButti K."/>
            <person name="Lindquist E.A."/>
            <person name="Lipzen A."/>
            <person name="Lundell T."/>
            <person name="Morin E."/>
            <person name="Murat C."/>
            <person name="Sun H."/>
            <person name="Tunlid A."/>
            <person name="Henrissat B."/>
            <person name="Grigoriev I.V."/>
            <person name="Hibbett D.S."/>
            <person name="Martin F."/>
            <person name="Nordberg H.P."/>
            <person name="Cantor M.N."/>
            <person name="Hua S.X."/>
        </authorList>
    </citation>
    <scope>NUCLEOTIDE SEQUENCE [LARGE SCALE GENOMIC DNA]</scope>
    <source>
        <strain evidence="2 3">MAFF 305830</strain>
    </source>
</reference>
<dbReference type="Proteomes" id="UP000054097">
    <property type="component" value="Unassembled WGS sequence"/>
</dbReference>
<protein>
    <recommendedName>
        <fullName evidence="4">Secreted protein</fullName>
    </recommendedName>
</protein>
<evidence type="ECO:0000256" key="1">
    <source>
        <dbReference type="SAM" id="SignalP"/>
    </source>
</evidence>